<gene>
    <name evidence="4" type="primary">yydI</name>
    <name evidence="4" type="ORF">Hs30E_17660</name>
</gene>
<dbReference type="Gene3D" id="3.40.50.300">
    <property type="entry name" value="P-loop containing nucleotide triphosphate hydrolases"/>
    <property type="match status" value="2"/>
</dbReference>
<keyword evidence="2 4" id="KW-0067">ATP-binding</keyword>
<dbReference type="PANTHER" id="PTHR43158">
    <property type="entry name" value="SKFA PEPTIDE EXPORT ATP-BINDING PROTEIN SKFE"/>
    <property type="match status" value="1"/>
</dbReference>
<dbReference type="GO" id="GO:0005524">
    <property type="term" value="F:ATP binding"/>
    <property type="evidence" value="ECO:0007669"/>
    <property type="project" value="UniProtKB-KW"/>
</dbReference>
<dbReference type="PROSITE" id="PS50893">
    <property type="entry name" value="ABC_TRANSPORTER_2"/>
    <property type="match status" value="1"/>
</dbReference>
<dbReference type="RefSeq" id="WP_172209649.1">
    <property type="nucleotide sequence ID" value="NZ_BLLI01000065.1"/>
</dbReference>
<keyword evidence="1" id="KW-0547">Nucleotide-binding</keyword>
<evidence type="ECO:0000313" key="5">
    <source>
        <dbReference type="Proteomes" id="UP000480303"/>
    </source>
</evidence>
<evidence type="ECO:0000313" key="4">
    <source>
        <dbReference type="EMBL" id="GFH43215.1"/>
    </source>
</evidence>
<dbReference type="GO" id="GO:0016887">
    <property type="term" value="F:ATP hydrolysis activity"/>
    <property type="evidence" value="ECO:0007669"/>
    <property type="project" value="InterPro"/>
</dbReference>
<dbReference type="InterPro" id="IPR003439">
    <property type="entry name" value="ABC_transporter-like_ATP-bd"/>
</dbReference>
<organism evidence="4 5">
    <name type="scientific">Pseudolactococcus hodotermopsidis</name>
    <dbReference type="NCBI Taxonomy" id="2709157"/>
    <lineage>
        <taxon>Bacteria</taxon>
        <taxon>Bacillati</taxon>
        <taxon>Bacillota</taxon>
        <taxon>Bacilli</taxon>
        <taxon>Lactobacillales</taxon>
        <taxon>Streptococcaceae</taxon>
        <taxon>Pseudolactococcus</taxon>
    </lineage>
</organism>
<dbReference type="AlphaFoldDB" id="A0A6A0BET3"/>
<evidence type="ECO:0000256" key="2">
    <source>
        <dbReference type="ARBA" id="ARBA00022840"/>
    </source>
</evidence>
<dbReference type="SUPFAM" id="SSF52540">
    <property type="entry name" value="P-loop containing nucleoside triphosphate hydrolases"/>
    <property type="match status" value="1"/>
</dbReference>
<sequence length="202" mass="23118">MKIQNYTLKIGKKTLLTDVNVSFAQGKITHILEKNGTGKSQFAKDLLLRTRPDETLIISSYARIPNDLRLTDLQTFLAQKFSQEKIDRLSTLLNLSNIDPKLAIKKLSDGQKRKLEILTFFLSDKSIIILDELTNALDQTTIREIYQFLNAFIRENPDKIILNITHEMQDLTNLTGDLYLLNQQNLTPFSSVDSIIESYVRG</sequence>
<comment type="caution">
    <text evidence="4">The sequence shown here is derived from an EMBL/GenBank/DDBJ whole genome shotgun (WGS) entry which is preliminary data.</text>
</comment>
<evidence type="ECO:0000259" key="3">
    <source>
        <dbReference type="PROSITE" id="PS50893"/>
    </source>
</evidence>
<proteinExistence type="predicted"/>
<dbReference type="InterPro" id="IPR027417">
    <property type="entry name" value="P-loop_NTPase"/>
</dbReference>
<reference evidence="4 5" key="1">
    <citation type="submission" date="2020-02" db="EMBL/GenBank/DDBJ databases">
        <title>Draft genome sequence of Lactococcus sp. Hs30E4-3.</title>
        <authorList>
            <person name="Noda S."/>
            <person name="Yuki M."/>
            <person name="Ohkuma M."/>
        </authorList>
    </citation>
    <scope>NUCLEOTIDE SEQUENCE [LARGE SCALE GENOMIC DNA]</scope>
    <source>
        <strain evidence="4 5">Hs30E4-3</strain>
    </source>
</reference>
<dbReference type="PANTHER" id="PTHR43158:SF2">
    <property type="entry name" value="SKFA PEPTIDE EXPORT ATP-BINDING PROTEIN SKFE"/>
    <property type="match status" value="1"/>
</dbReference>
<dbReference type="Pfam" id="PF00005">
    <property type="entry name" value="ABC_tran"/>
    <property type="match status" value="1"/>
</dbReference>
<dbReference type="EMBL" id="BLLI01000065">
    <property type="protein sequence ID" value="GFH43215.1"/>
    <property type="molecule type" value="Genomic_DNA"/>
</dbReference>
<name>A0A6A0BET3_9LACT</name>
<keyword evidence="5" id="KW-1185">Reference proteome</keyword>
<protein>
    <submittedName>
        <fullName evidence="4">Putative peptide export ATP-binding protein YydI</fullName>
    </submittedName>
</protein>
<dbReference type="Proteomes" id="UP000480303">
    <property type="component" value="Unassembled WGS sequence"/>
</dbReference>
<feature type="domain" description="ABC transporter" evidence="3">
    <location>
        <begin position="1"/>
        <end position="200"/>
    </location>
</feature>
<accession>A0A6A0BET3</accession>
<evidence type="ECO:0000256" key="1">
    <source>
        <dbReference type="ARBA" id="ARBA00022741"/>
    </source>
</evidence>